<feature type="region of interest" description="Disordered" evidence="1">
    <location>
        <begin position="110"/>
        <end position="162"/>
    </location>
</feature>
<reference evidence="2 3" key="1">
    <citation type="journal article" date="2023" name="Arcadia Sci">
        <title>De novo assembly of a long-read Amblyomma americanum tick genome.</title>
        <authorList>
            <person name="Chou S."/>
            <person name="Poskanzer K.E."/>
            <person name="Rollins M."/>
            <person name="Thuy-Boun P.S."/>
        </authorList>
    </citation>
    <scope>NUCLEOTIDE SEQUENCE [LARGE SCALE GENOMIC DNA]</scope>
    <source>
        <strain evidence="2">F_SG_1</strain>
        <tissue evidence="2">Salivary glands</tissue>
    </source>
</reference>
<dbReference type="AlphaFoldDB" id="A0AAQ4FS63"/>
<name>A0AAQ4FS63_AMBAM</name>
<keyword evidence="3" id="KW-1185">Reference proteome</keyword>
<dbReference type="EMBL" id="JARKHS020000013">
    <property type="protein sequence ID" value="KAK8789241.1"/>
    <property type="molecule type" value="Genomic_DNA"/>
</dbReference>
<proteinExistence type="predicted"/>
<dbReference type="Proteomes" id="UP001321473">
    <property type="component" value="Unassembled WGS sequence"/>
</dbReference>
<evidence type="ECO:0000256" key="1">
    <source>
        <dbReference type="SAM" id="MobiDB-lite"/>
    </source>
</evidence>
<accession>A0AAQ4FS63</accession>
<evidence type="ECO:0000313" key="3">
    <source>
        <dbReference type="Proteomes" id="UP001321473"/>
    </source>
</evidence>
<sequence>MSSGAVLLATSNAMEAIFGLAFLFVPPFLPKSITPTEPTCLRLHFTVQSGRECACTCGLTILFRYFSQTEYERRRILEVDFPLVYVRPESDERGSKVLVALPVQTARTPALESTLVEPNGTGAEKTTESDSSEASDSEAEVPKVAQGVKRRKRRSNITLTTA</sequence>
<protein>
    <submittedName>
        <fullName evidence="2">Uncharacterized protein</fullName>
    </submittedName>
</protein>
<evidence type="ECO:0000313" key="2">
    <source>
        <dbReference type="EMBL" id="KAK8789241.1"/>
    </source>
</evidence>
<gene>
    <name evidence="2" type="ORF">V5799_020981</name>
</gene>
<organism evidence="2 3">
    <name type="scientific">Amblyomma americanum</name>
    <name type="common">Lone star tick</name>
    <dbReference type="NCBI Taxonomy" id="6943"/>
    <lineage>
        <taxon>Eukaryota</taxon>
        <taxon>Metazoa</taxon>
        <taxon>Ecdysozoa</taxon>
        <taxon>Arthropoda</taxon>
        <taxon>Chelicerata</taxon>
        <taxon>Arachnida</taxon>
        <taxon>Acari</taxon>
        <taxon>Parasitiformes</taxon>
        <taxon>Ixodida</taxon>
        <taxon>Ixodoidea</taxon>
        <taxon>Ixodidae</taxon>
        <taxon>Amblyomminae</taxon>
        <taxon>Amblyomma</taxon>
    </lineage>
</organism>
<feature type="compositionally biased region" description="Acidic residues" evidence="1">
    <location>
        <begin position="130"/>
        <end position="139"/>
    </location>
</feature>
<comment type="caution">
    <text evidence="2">The sequence shown here is derived from an EMBL/GenBank/DDBJ whole genome shotgun (WGS) entry which is preliminary data.</text>
</comment>